<dbReference type="GO" id="GO:0016837">
    <property type="term" value="F:carbon-oxygen lyase activity, acting on polysaccharides"/>
    <property type="evidence" value="ECO:0007669"/>
    <property type="project" value="UniProtKB-ARBA"/>
</dbReference>
<dbReference type="RefSeq" id="WP_120140423.1">
    <property type="nucleotide sequence ID" value="NZ_CP023671.1"/>
</dbReference>
<keyword evidence="4" id="KW-0732">Signal</keyword>
<keyword evidence="13" id="KW-1185">Reference proteome</keyword>
<dbReference type="InterPro" id="IPR004103">
    <property type="entry name" value="Lyase_8_C"/>
</dbReference>
<reference evidence="10 12" key="1">
    <citation type="submission" date="2017-09" db="EMBL/GenBank/DDBJ databases">
        <authorList>
            <person name="Thomas P."/>
            <person name="Seyboldt C."/>
        </authorList>
    </citation>
    <scope>NUCLEOTIDE SEQUENCE [LARGE SCALE GENOMIC DNA]</scope>
    <source>
        <strain evidence="10 12">DSM 7534</strain>
    </source>
</reference>
<organism evidence="10 12">
    <name type="scientific">Clostridium septicum</name>
    <dbReference type="NCBI Taxonomy" id="1504"/>
    <lineage>
        <taxon>Bacteria</taxon>
        <taxon>Bacillati</taxon>
        <taxon>Bacillota</taxon>
        <taxon>Clostridia</taxon>
        <taxon>Eubacteriales</taxon>
        <taxon>Clostridiaceae</taxon>
        <taxon>Clostridium</taxon>
    </lineage>
</organism>
<dbReference type="Pfam" id="PF02884">
    <property type="entry name" value="Lyase_8_C"/>
    <property type="match status" value="1"/>
</dbReference>
<evidence type="ECO:0000313" key="11">
    <source>
        <dbReference type="EMBL" id="USR99772.1"/>
    </source>
</evidence>
<dbReference type="PANTHER" id="PTHR38481">
    <property type="entry name" value="HYALURONATE LYASE"/>
    <property type="match status" value="1"/>
</dbReference>
<name>A0A9N7JJ07_CLOSE</name>
<dbReference type="InterPro" id="IPR008929">
    <property type="entry name" value="Chondroitin_lyas"/>
</dbReference>
<feature type="active site" evidence="7">
    <location>
        <position position="335"/>
    </location>
</feature>
<dbReference type="Gene3D" id="2.60.220.10">
    <property type="entry name" value="Polysaccharide lyase family 8-like, C-terminal"/>
    <property type="match status" value="1"/>
</dbReference>
<protein>
    <submittedName>
        <fullName evidence="11">Polysaccharide lyase beta-sandwich domain-containing protein</fullName>
    </submittedName>
    <submittedName>
        <fullName evidence="10">Silent information regulator protein Sir2</fullName>
    </submittedName>
</protein>
<evidence type="ECO:0000313" key="12">
    <source>
        <dbReference type="Proteomes" id="UP000280586"/>
    </source>
</evidence>
<dbReference type="InterPro" id="IPR013783">
    <property type="entry name" value="Ig-like_fold"/>
</dbReference>
<evidence type="ECO:0000313" key="10">
    <source>
        <dbReference type="EMBL" id="AYE33199.1"/>
    </source>
</evidence>
<dbReference type="GO" id="GO:0005975">
    <property type="term" value="P:carbohydrate metabolic process"/>
    <property type="evidence" value="ECO:0007669"/>
    <property type="project" value="InterPro"/>
</dbReference>
<dbReference type="KEGG" id="csep:CP523_01355"/>
<dbReference type="SUPFAM" id="SSF49863">
    <property type="entry name" value="Hyaluronate lyase-like, C-terminal domain"/>
    <property type="match status" value="1"/>
</dbReference>
<dbReference type="EMBL" id="CP023671">
    <property type="protein sequence ID" value="AYE33199.1"/>
    <property type="molecule type" value="Genomic_DNA"/>
</dbReference>
<keyword evidence="3" id="KW-0964">Secreted</keyword>
<dbReference type="InterPro" id="IPR038970">
    <property type="entry name" value="Lyase_8"/>
</dbReference>
<feature type="active site" evidence="7">
    <location>
        <position position="281"/>
    </location>
</feature>
<keyword evidence="8" id="KW-1133">Transmembrane helix</keyword>
<keyword evidence="2" id="KW-0134">Cell wall</keyword>
<keyword evidence="6 11" id="KW-0456">Lyase</keyword>
<dbReference type="EMBL" id="CP099799">
    <property type="protein sequence ID" value="USR99772.1"/>
    <property type="molecule type" value="Genomic_DNA"/>
</dbReference>
<dbReference type="Pfam" id="PF08124">
    <property type="entry name" value="Lyase_8_N"/>
    <property type="match status" value="1"/>
</dbReference>
<dbReference type="Pfam" id="PF02278">
    <property type="entry name" value="Lyase_8"/>
    <property type="match status" value="1"/>
</dbReference>
<evidence type="ECO:0000256" key="7">
    <source>
        <dbReference type="PIRSR" id="PIRSR638970-1"/>
    </source>
</evidence>
<dbReference type="Proteomes" id="UP001055437">
    <property type="component" value="Chromosome"/>
</dbReference>
<evidence type="ECO:0000256" key="8">
    <source>
        <dbReference type="SAM" id="Phobius"/>
    </source>
</evidence>
<accession>A0A9N7JJ07</accession>
<dbReference type="InterPro" id="IPR012970">
    <property type="entry name" value="Lyase_8_alpha_N"/>
</dbReference>
<dbReference type="Gene3D" id="2.60.40.10">
    <property type="entry name" value="Immunoglobulins"/>
    <property type="match status" value="5"/>
</dbReference>
<dbReference type="PROSITE" id="PS50847">
    <property type="entry name" value="GRAM_POS_ANCHORING"/>
    <property type="match status" value="1"/>
</dbReference>
<evidence type="ECO:0000256" key="2">
    <source>
        <dbReference type="ARBA" id="ARBA00022512"/>
    </source>
</evidence>
<dbReference type="InterPro" id="IPR019931">
    <property type="entry name" value="LPXTG_anchor"/>
</dbReference>
<dbReference type="InterPro" id="IPR003159">
    <property type="entry name" value="Lyase_8_central_dom"/>
</dbReference>
<dbReference type="InterPro" id="IPR014718">
    <property type="entry name" value="GH-type_carb-bd"/>
</dbReference>
<evidence type="ECO:0000256" key="6">
    <source>
        <dbReference type="ARBA" id="ARBA00023239"/>
    </source>
</evidence>
<sequence>MKRSKETIKVIIITTLVTSIGFATTLETTIKADIKNDSTCIELNTNNENSIINTLRLKWKEDLTVGSKMDVKNSAIAKKISWYEKQTDNCLKSMNENPDNDWLWENLKEYKDKPSQITSMFNNILSMATSYNLPNNKYYKNKELKNKIIFALEWINKNAYNENIEQYGNWWDWVIGIPARLNNTTILMYDDLSQDQIKRYMDAIQKFLPIIDPGSKYHTGANLADVCINKLLQGVISKDPSKIKEASEDIEGVFEYVTNGDGFYADGSYVQHGIVAYTGSYGNVLIDKISNIMFLLEGTPWSVKSQSKNNVYKWIFESFDPIIYKGYVMDMVRGRSISRYNGNGYMQASGIIEGMIKLSMISDEDTSKKVQALVKEWANEAEEIIDFGTRFKSINVINKFYQFMKDDSIVATKQEAKHNALNMMDKTIHEREDYALSISRSSSRISKYEFMNKENLKPWFQGDGMTYLHNDDLTQFSDDFWPTIDPYRMPGTTIDKRLRKDKEILPGIDPGSSDQDEVYYELGNSNWSGGSKLGIYGISGMKIDNKYDSLTANKSWFMFDDEIVALGSDITNPEEYDNETIIENRKIKKDGSNRFIVDGEEKIKTLGDSDKVENAKWAYLEGNVSNSNIGYYFPDGADINILRDNREGNWFNINSSKAEADKVVTNNYLTMYINHGSKIKNEKYSYVLLPNKSVEEVKSYSEKSNIEILRNDEIAQGVKHLGLKMEGANFFVDGENTSGSITSTGNSSIMVKENNDKTLTIAVSDPTFQENNISVQINRKGAEVVSSDNEIANINLNNNKISFDVNTTDAKGKTFELVVKLVEDGSEEKQQIKNQAPVINGEDVNLTVGEKWNKDLHKIVVIDKEDGDLTEKVRIKENNIKLNNDSIVTESGEYNVVFEVEDKDGDKTEKTFKVNVKDRNQAPVINGEDVNLTVGEKWNKNLHKIVVIDKEDGDLTEKVRIKENNIKLNNDSIVTESGEYNVVFEVEDKDGVKTEKTFKVNVKDRNQAPVINGEDVNLTVGEKWNKDLHKIVVIDKEDGDLTEKVRIKENNIKLNNDSIVTESGEYNVVFEVEDKDGDKTEKTFKVNVKDRNQAPVINGEDVNLTVGEKWNKNLHKIVATDKEDGDLTEKVRIKENNIKLNNDSIVTESGEYNVVFEVEDKDGVKTEKTFKVNVKDRNQAPVINGEDVNLTVGDKWNKNLHKIVVIDKEDGDLTEKVRIKENNIKLNNDSIVTESGEYNVVFEVEDKDGDKTEKTFKVNVENKSSNSNKNNIGNLPKTGTGVGATGLLAVAVSLLGVGATLFKKKK</sequence>
<proteinExistence type="inferred from homology"/>
<keyword evidence="8" id="KW-0812">Transmembrane</keyword>
<dbReference type="InterPro" id="IPR011013">
    <property type="entry name" value="Gal_mutarotase_sf_dom"/>
</dbReference>
<dbReference type="Gene3D" id="2.70.98.10">
    <property type="match status" value="1"/>
</dbReference>
<gene>
    <name evidence="10" type="ORF">CP523_01355</name>
    <name evidence="11" type="ORF">NH397_09660</name>
</gene>
<dbReference type="Gene3D" id="1.50.10.100">
    <property type="entry name" value="Chondroitin AC/alginate lyase"/>
    <property type="match status" value="1"/>
</dbReference>
<dbReference type="PANTHER" id="PTHR38481:SF1">
    <property type="entry name" value="HYALURONATE LYASE"/>
    <property type="match status" value="1"/>
</dbReference>
<feature type="domain" description="Gram-positive cocci surface proteins LPxTG" evidence="9">
    <location>
        <begin position="1275"/>
        <end position="1306"/>
    </location>
</feature>
<dbReference type="SUPFAM" id="SSF48230">
    <property type="entry name" value="Chondroitin AC/alginate lyase"/>
    <property type="match status" value="1"/>
</dbReference>
<evidence type="ECO:0000256" key="5">
    <source>
        <dbReference type="ARBA" id="ARBA00023088"/>
    </source>
</evidence>
<evidence type="ECO:0000259" key="9">
    <source>
        <dbReference type="PROSITE" id="PS50847"/>
    </source>
</evidence>
<dbReference type="GeneID" id="303559323"/>
<evidence type="ECO:0000256" key="1">
    <source>
        <dbReference type="ARBA" id="ARBA00006699"/>
    </source>
</evidence>
<dbReference type="Proteomes" id="UP000280586">
    <property type="component" value="Chromosome"/>
</dbReference>
<dbReference type="CDD" id="cd01083">
    <property type="entry name" value="GAG_Lyase"/>
    <property type="match status" value="1"/>
</dbReference>
<feature type="active site" evidence="7">
    <location>
        <position position="272"/>
    </location>
</feature>
<evidence type="ECO:0000313" key="13">
    <source>
        <dbReference type="Proteomes" id="UP001055437"/>
    </source>
</evidence>
<keyword evidence="8" id="KW-0472">Membrane</keyword>
<evidence type="ECO:0000256" key="4">
    <source>
        <dbReference type="ARBA" id="ARBA00022729"/>
    </source>
</evidence>
<evidence type="ECO:0000256" key="3">
    <source>
        <dbReference type="ARBA" id="ARBA00022525"/>
    </source>
</evidence>
<dbReference type="GO" id="GO:0030246">
    <property type="term" value="F:carbohydrate binding"/>
    <property type="evidence" value="ECO:0007669"/>
    <property type="project" value="InterPro"/>
</dbReference>
<dbReference type="InterPro" id="IPR011071">
    <property type="entry name" value="Lyase_8-like_C"/>
</dbReference>
<dbReference type="GO" id="GO:0005576">
    <property type="term" value="C:extracellular region"/>
    <property type="evidence" value="ECO:0007669"/>
    <property type="project" value="InterPro"/>
</dbReference>
<comment type="similarity">
    <text evidence="1">Belongs to the polysaccharide lyase 8 family.</text>
</comment>
<dbReference type="SUPFAM" id="SSF74650">
    <property type="entry name" value="Galactose mutarotase-like"/>
    <property type="match status" value="1"/>
</dbReference>
<feature type="transmembrane region" description="Helical" evidence="8">
    <location>
        <begin position="1281"/>
        <end position="1302"/>
    </location>
</feature>
<keyword evidence="5" id="KW-0572">Peptidoglycan-anchor</keyword>
<reference evidence="11" key="2">
    <citation type="submission" date="2022-06" db="EMBL/GenBank/DDBJ databases">
        <authorList>
            <person name="Holder M.E."/>
            <person name="Ajami N.J."/>
            <person name="Petrosino J.F."/>
        </authorList>
    </citation>
    <scope>NUCLEOTIDE SEQUENCE</scope>
    <source>
        <strain evidence="11">RMA 8861</strain>
    </source>
</reference>